<evidence type="ECO:0000313" key="3">
    <source>
        <dbReference type="Proteomes" id="UP000054217"/>
    </source>
</evidence>
<name>A0A0C3JX30_PISTI</name>
<accession>A0A0C3JX30</accession>
<reference evidence="3" key="2">
    <citation type="submission" date="2015-01" db="EMBL/GenBank/DDBJ databases">
        <title>Evolutionary Origins and Diversification of the Mycorrhizal Mutualists.</title>
        <authorList>
            <consortium name="DOE Joint Genome Institute"/>
            <consortium name="Mycorrhizal Genomics Consortium"/>
            <person name="Kohler A."/>
            <person name="Kuo A."/>
            <person name="Nagy L.G."/>
            <person name="Floudas D."/>
            <person name="Copeland A."/>
            <person name="Barry K.W."/>
            <person name="Cichocki N."/>
            <person name="Veneault-Fourrey C."/>
            <person name="LaButti K."/>
            <person name="Lindquist E.A."/>
            <person name="Lipzen A."/>
            <person name="Lundell T."/>
            <person name="Morin E."/>
            <person name="Murat C."/>
            <person name="Riley R."/>
            <person name="Ohm R."/>
            <person name="Sun H."/>
            <person name="Tunlid A."/>
            <person name="Henrissat B."/>
            <person name="Grigoriev I.V."/>
            <person name="Hibbett D.S."/>
            <person name="Martin F."/>
        </authorList>
    </citation>
    <scope>NUCLEOTIDE SEQUENCE [LARGE SCALE GENOMIC DNA]</scope>
    <source>
        <strain evidence="3">Marx 270</strain>
    </source>
</reference>
<dbReference type="AlphaFoldDB" id="A0A0C3JX30"/>
<dbReference type="InParanoid" id="A0A0C3JX30"/>
<sequence>MPAGRWAVLGFLVHPLLIFQLGSACLLYHTWGVPRGDFTSAVFQKLSRMQASPATSGTTLIPSALSLHHVQGPQFPVILSVYFPELWKNSLFDHPRSESCCARVYYAREHVLASSRPR</sequence>
<organism evidence="2 3">
    <name type="scientific">Pisolithus tinctorius Marx 270</name>
    <dbReference type="NCBI Taxonomy" id="870435"/>
    <lineage>
        <taxon>Eukaryota</taxon>
        <taxon>Fungi</taxon>
        <taxon>Dikarya</taxon>
        <taxon>Basidiomycota</taxon>
        <taxon>Agaricomycotina</taxon>
        <taxon>Agaricomycetes</taxon>
        <taxon>Agaricomycetidae</taxon>
        <taxon>Boletales</taxon>
        <taxon>Sclerodermatineae</taxon>
        <taxon>Pisolithaceae</taxon>
        <taxon>Pisolithus</taxon>
    </lineage>
</organism>
<gene>
    <name evidence="2" type="ORF">M404DRAFT_718922</name>
</gene>
<feature type="chain" id="PRO_5002166286" evidence="1">
    <location>
        <begin position="25"/>
        <end position="118"/>
    </location>
</feature>
<keyword evidence="3" id="KW-1185">Reference proteome</keyword>
<dbReference type="Proteomes" id="UP000054217">
    <property type="component" value="Unassembled WGS sequence"/>
</dbReference>
<protein>
    <submittedName>
        <fullName evidence="2">Uncharacterized protein</fullName>
    </submittedName>
</protein>
<reference evidence="2 3" key="1">
    <citation type="submission" date="2014-04" db="EMBL/GenBank/DDBJ databases">
        <authorList>
            <consortium name="DOE Joint Genome Institute"/>
            <person name="Kuo A."/>
            <person name="Kohler A."/>
            <person name="Costa M.D."/>
            <person name="Nagy L.G."/>
            <person name="Floudas D."/>
            <person name="Copeland A."/>
            <person name="Barry K.W."/>
            <person name="Cichocki N."/>
            <person name="Veneault-Fourrey C."/>
            <person name="LaButti K."/>
            <person name="Lindquist E.A."/>
            <person name="Lipzen A."/>
            <person name="Lundell T."/>
            <person name="Morin E."/>
            <person name="Murat C."/>
            <person name="Sun H."/>
            <person name="Tunlid A."/>
            <person name="Henrissat B."/>
            <person name="Grigoriev I.V."/>
            <person name="Hibbett D.S."/>
            <person name="Martin F."/>
            <person name="Nordberg H.P."/>
            <person name="Cantor M.N."/>
            <person name="Hua S.X."/>
        </authorList>
    </citation>
    <scope>NUCLEOTIDE SEQUENCE [LARGE SCALE GENOMIC DNA]</scope>
    <source>
        <strain evidence="2 3">Marx 270</strain>
    </source>
</reference>
<dbReference type="PROSITE" id="PS51257">
    <property type="entry name" value="PROKAR_LIPOPROTEIN"/>
    <property type="match status" value="1"/>
</dbReference>
<dbReference type="HOGENOM" id="CLU_2074134_0_0_1"/>
<keyword evidence="1" id="KW-0732">Signal</keyword>
<feature type="signal peptide" evidence="1">
    <location>
        <begin position="1"/>
        <end position="24"/>
    </location>
</feature>
<evidence type="ECO:0000313" key="2">
    <source>
        <dbReference type="EMBL" id="KIO01957.1"/>
    </source>
</evidence>
<dbReference type="EMBL" id="KN831984">
    <property type="protein sequence ID" value="KIO01957.1"/>
    <property type="molecule type" value="Genomic_DNA"/>
</dbReference>
<evidence type="ECO:0000256" key="1">
    <source>
        <dbReference type="SAM" id="SignalP"/>
    </source>
</evidence>
<proteinExistence type="predicted"/>